<dbReference type="OrthoDB" id="4851849at2759"/>
<evidence type="ECO:0000256" key="1">
    <source>
        <dbReference type="SAM" id="MobiDB-lite"/>
    </source>
</evidence>
<feature type="region of interest" description="Disordered" evidence="1">
    <location>
        <begin position="292"/>
        <end position="320"/>
    </location>
</feature>
<dbReference type="Proteomes" id="UP000249757">
    <property type="component" value="Unassembled WGS sequence"/>
</dbReference>
<evidence type="ECO:0000313" key="3">
    <source>
        <dbReference type="Proteomes" id="UP000249757"/>
    </source>
</evidence>
<feature type="compositionally biased region" description="Polar residues" evidence="1">
    <location>
        <begin position="307"/>
        <end position="320"/>
    </location>
</feature>
<keyword evidence="3" id="KW-1185">Reference proteome</keyword>
<protein>
    <submittedName>
        <fullName evidence="2">Uncharacterized protein</fullName>
    </submittedName>
</protein>
<comment type="caution">
    <text evidence="2">The sequence shown here is derived from an EMBL/GenBank/DDBJ whole genome shotgun (WGS) entry which is preliminary data.</text>
</comment>
<sequence>MRPRVKDTFVAQDLTDDSTEVIPVIGLQKVMSLKDRLINRLSQTIKRDVTLEEDTIHQSIKIHVFPNRSSPQAPLDGETQKLLSTMMDTLSLIAKHKQGPTYDDACEVLWNAILEYSYPHIDGVIDSMNRIFDTETFQSSIANFTMPQPESTADEELGTRLLTLCQDVKGCESSLKNINALAQVASTMTRVIMNLGERLKFFLRKAQISNELYQLICELGFPERIHKTLIRAARTCSNFLHPTIHLERVSLSNGRPLMQRAEFPDSRGALSAPKPAPPPQISNSKRIPFQQATSEACLSSSPPPSQLRASTQPSSLGQPRTTMYCAVMETAQKYLAQEDRHQTFLRLKPDTKQLVAHLVGTLLRTRLLPVDVEAWQAFGFVTASSEEEERQLAGLYSVLLKEAENPQKIFCDLQRALETNTLTVLFDNNGYGHFRQMFPKLEAFLRTPPAQRSTVWRLKQFVLNKNETEPPAWAQRDYGFKFCKQREEVLLLKEIYNKICKKISLKDLHTACIHGRLYEAAVQKGVFVDAKYKRLMQNDYPSPFLGYENDKGLKNYRGSFFKKR</sequence>
<name>A0A2W1E4I5_9PLEO</name>
<proteinExistence type="predicted"/>
<organism evidence="2 3">
    <name type="scientific">Pyrenophora tritici-repentis</name>
    <dbReference type="NCBI Taxonomy" id="45151"/>
    <lineage>
        <taxon>Eukaryota</taxon>
        <taxon>Fungi</taxon>
        <taxon>Dikarya</taxon>
        <taxon>Ascomycota</taxon>
        <taxon>Pezizomycotina</taxon>
        <taxon>Dothideomycetes</taxon>
        <taxon>Pleosporomycetidae</taxon>
        <taxon>Pleosporales</taxon>
        <taxon>Pleosporineae</taxon>
        <taxon>Pleosporaceae</taxon>
        <taxon>Pyrenophora</taxon>
    </lineage>
</organism>
<dbReference type="AlphaFoldDB" id="A0A2W1E4I5"/>
<gene>
    <name evidence="2" type="ORF">Ptr86124_004015</name>
</gene>
<dbReference type="EMBL" id="NRDI02000004">
    <property type="protein sequence ID" value="KAI1517078.1"/>
    <property type="molecule type" value="Genomic_DNA"/>
</dbReference>
<accession>A0A2W1E4I5</accession>
<reference evidence="3" key="1">
    <citation type="journal article" date="2022" name="Microb. Genom.">
        <title>A global pangenome for the wheat fungal pathogen Pyrenophora tritici-repentis and prediction of effector protein structural homology.</title>
        <authorList>
            <person name="Moolhuijzen P.M."/>
            <person name="See P.T."/>
            <person name="Shi G."/>
            <person name="Powell H.R."/>
            <person name="Cockram J."/>
            <person name="Jorgensen L.N."/>
            <person name="Benslimane H."/>
            <person name="Strelkov S.E."/>
            <person name="Turner J."/>
            <person name="Liu Z."/>
            <person name="Moffat C.S."/>
        </authorList>
    </citation>
    <scope>NUCLEOTIDE SEQUENCE [LARGE SCALE GENOMIC DNA]</scope>
</reference>
<evidence type="ECO:0000313" key="2">
    <source>
        <dbReference type="EMBL" id="KAI1517078.1"/>
    </source>
</evidence>